<protein>
    <submittedName>
        <fullName evidence="1">Serine protease</fullName>
    </submittedName>
</protein>
<sequence length="544" mass="54572">MAVMRNPRRPRRLWRSPGSRPRALPGHRTLRPALAAGAALVLGAVWALPAAAAPPAEGEILGAGGAGAVKDSYIVVLDEDAPAADSPQGRALAERYGGEIAETYDAALNGFALDLPERQARRLAAHPGVASVHRNRTVTTTATQPAPPSWGLDRLDQRELPLDSSYTYPDSAGEGITAYVIDTGVRISHQDFGGRASYGYDAVDGDTSADDGVGHGTHVAATIAGTEHGVAKKAEIVAVRVLDDNGSGTEAGVIAGIDWVTKNAVKPAVANLSLGGSASDALDAAVRGSIASGVTYVVAAGNSGADASTSSPARVAEAVTVGAVTKAGARSGFSNYGESVDLFAPGSAITSATNAGDTATDTASGTSMAAPHVAGAAALLLGDRPAAAPAEVSGTLVSSAVPGTVGNPGDGSPDRLLHIGGQTGGGGQGPAVTRFENTADLLIAGTAVTESAIAVSGVGDSAPADLGVDVDIRFAWSESLRIELVAPGGSVHVLKETGPEGMGESTAHYTVDASGETADGVWKLRVHDPASATPGFLNSWALRF</sequence>
<evidence type="ECO:0000313" key="2">
    <source>
        <dbReference type="Proteomes" id="UP000037185"/>
    </source>
</evidence>
<reference evidence="1" key="1">
    <citation type="submission" date="2015-07" db="EMBL/GenBank/DDBJ databases">
        <title>Draft genome sequence of Streptomyces fradiae, a resistant strain to nitron-oligomycin.</title>
        <authorList>
            <person name="Vatlin A.A."/>
            <person name="Bekker O.B."/>
            <person name="Danilenko V.N."/>
        </authorList>
    </citation>
    <scope>NUCLEOTIDE SEQUENCE</scope>
    <source>
        <strain evidence="1">Olg1-1</strain>
    </source>
</reference>
<name>A0ACC4WB51_STRFR</name>
<accession>A0ACC4WB51</accession>
<keyword evidence="2" id="KW-1185">Reference proteome</keyword>
<dbReference type="EMBL" id="LGSP01000025">
    <property type="protein sequence ID" value="KNE81735.1"/>
    <property type="molecule type" value="Genomic_DNA"/>
</dbReference>
<proteinExistence type="predicted"/>
<dbReference type="Proteomes" id="UP000037185">
    <property type="component" value="Unassembled WGS sequence"/>
</dbReference>
<evidence type="ECO:0000313" key="1">
    <source>
        <dbReference type="EMBL" id="KNE81735.1"/>
    </source>
</evidence>
<organism evidence="1 2">
    <name type="scientific">Streptomyces fradiae</name>
    <name type="common">Streptomyces roseoflavus</name>
    <dbReference type="NCBI Taxonomy" id="1906"/>
    <lineage>
        <taxon>Bacteria</taxon>
        <taxon>Bacillati</taxon>
        <taxon>Actinomycetota</taxon>
        <taxon>Actinomycetes</taxon>
        <taxon>Kitasatosporales</taxon>
        <taxon>Streptomycetaceae</taxon>
        <taxon>Streptomyces</taxon>
    </lineage>
</organism>
<gene>
    <name evidence="1" type="ORF">ADZ36_14695</name>
</gene>
<comment type="caution">
    <text evidence="1">The sequence shown here is derived from an EMBL/GenBank/DDBJ whole genome shotgun (WGS) entry which is preliminary data.</text>
</comment>
<keyword evidence="1" id="KW-0378">Hydrolase</keyword>
<keyword evidence="1" id="KW-0645">Protease</keyword>